<reference evidence="5" key="5">
    <citation type="submission" date="2025-09" db="UniProtKB">
        <authorList>
            <consortium name="Ensembl"/>
        </authorList>
    </citation>
    <scope>IDENTIFICATION</scope>
</reference>
<evidence type="ECO:0008006" key="7">
    <source>
        <dbReference type="Google" id="ProtNLM"/>
    </source>
</evidence>
<evidence type="ECO:0000256" key="4">
    <source>
        <dbReference type="ARBA" id="ARBA00023157"/>
    </source>
</evidence>
<evidence type="ECO:0000313" key="6">
    <source>
        <dbReference type="Proteomes" id="UP000314986"/>
    </source>
</evidence>
<organism evidence="5 6">
    <name type="scientific">Callorhinchus milii</name>
    <name type="common">Ghost shark</name>
    <dbReference type="NCBI Taxonomy" id="7868"/>
    <lineage>
        <taxon>Eukaryota</taxon>
        <taxon>Metazoa</taxon>
        <taxon>Chordata</taxon>
        <taxon>Craniata</taxon>
        <taxon>Vertebrata</taxon>
        <taxon>Chondrichthyes</taxon>
        <taxon>Holocephali</taxon>
        <taxon>Chimaeriformes</taxon>
        <taxon>Callorhinchidae</taxon>
        <taxon>Callorhinchus</taxon>
    </lineage>
</organism>
<keyword evidence="3" id="KW-0597">Phosphoprotein</keyword>
<reference evidence="6" key="1">
    <citation type="journal article" date="2006" name="Science">
        <title>Ancient noncoding elements conserved in the human genome.</title>
        <authorList>
            <person name="Venkatesh B."/>
            <person name="Kirkness E.F."/>
            <person name="Loh Y.H."/>
            <person name="Halpern A.L."/>
            <person name="Lee A.P."/>
            <person name="Johnson J."/>
            <person name="Dandona N."/>
            <person name="Viswanathan L.D."/>
            <person name="Tay A."/>
            <person name="Venter J.C."/>
            <person name="Strausberg R.L."/>
            <person name="Brenner S."/>
        </authorList>
    </citation>
    <scope>NUCLEOTIDE SEQUENCE [LARGE SCALE GENOMIC DNA]</scope>
</reference>
<reference evidence="6" key="3">
    <citation type="journal article" date="2014" name="Nature">
        <title>Elephant shark genome provides unique insights into gnathostome evolution.</title>
        <authorList>
            <consortium name="International Elephant Shark Genome Sequencing Consortium"/>
            <person name="Venkatesh B."/>
            <person name="Lee A.P."/>
            <person name="Ravi V."/>
            <person name="Maurya A.K."/>
            <person name="Lian M.M."/>
            <person name="Swann J.B."/>
            <person name="Ohta Y."/>
            <person name="Flajnik M.F."/>
            <person name="Sutoh Y."/>
            <person name="Kasahara M."/>
            <person name="Hoon S."/>
            <person name="Gangu V."/>
            <person name="Roy S.W."/>
            <person name="Irimia M."/>
            <person name="Korzh V."/>
            <person name="Kondrychyn I."/>
            <person name="Lim Z.W."/>
            <person name="Tay B.H."/>
            <person name="Tohari S."/>
            <person name="Kong K.W."/>
            <person name="Ho S."/>
            <person name="Lorente-Galdos B."/>
            <person name="Quilez J."/>
            <person name="Marques-Bonet T."/>
            <person name="Raney B.J."/>
            <person name="Ingham P.W."/>
            <person name="Tay A."/>
            <person name="Hillier L.W."/>
            <person name="Minx P."/>
            <person name="Boehm T."/>
            <person name="Wilson R.K."/>
            <person name="Brenner S."/>
            <person name="Warren W.C."/>
        </authorList>
    </citation>
    <scope>NUCLEOTIDE SEQUENCE [LARGE SCALE GENOMIC DNA]</scope>
</reference>
<reference evidence="5" key="4">
    <citation type="submission" date="2025-08" db="UniProtKB">
        <authorList>
            <consortium name="Ensembl"/>
        </authorList>
    </citation>
    <scope>IDENTIFICATION</scope>
</reference>
<dbReference type="GeneTree" id="ENSGT01110000267173"/>
<evidence type="ECO:0000313" key="5">
    <source>
        <dbReference type="Ensembl" id="ENSCMIP00000032456.1"/>
    </source>
</evidence>
<dbReference type="PANTHER" id="PTHR35971">
    <property type="entry name" value="SI:DKEY-31G6.6"/>
    <property type="match status" value="1"/>
</dbReference>
<evidence type="ECO:0000256" key="3">
    <source>
        <dbReference type="ARBA" id="ARBA00022553"/>
    </source>
</evidence>
<keyword evidence="6" id="KW-1185">Reference proteome</keyword>
<accession>A0A4W3IYL9</accession>
<name>A0A4W3IYL9_CALMI</name>
<dbReference type="InterPro" id="IPR052385">
    <property type="entry name" value="Obscurin/Obscurin-like_Reg"/>
</dbReference>
<evidence type="ECO:0000256" key="2">
    <source>
        <dbReference type="ARBA" id="ARBA00022490"/>
    </source>
</evidence>
<dbReference type="InParanoid" id="A0A4W3IYL9"/>
<comment type="subcellular location">
    <subcellularLocation>
        <location evidence="1">Cytoplasm</location>
    </subcellularLocation>
</comment>
<protein>
    <recommendedName>
        <fullName evidence="7">Immunoglobulin I-set domain-containing protein</fullName>
    </recommendedName>
</protein>
<dbReference type="Ensembl" id="ENSCMIT00000032949.1">
    <property type="protein sequence ID" value="ENSCMIP00000032456.1"/>
    <property type="gene ID" value="ENSCMIG00000013872.1"/>
</dbReference>
<dbReference type="Proteomes" id="UP000314986">
    <property type="component" value="Unassembled WGS sequence"/>
</dbReference>
<proteinExistence type="predicted"/>
<dbReference type="AlphaFoldDB" id="A0A4W3IYL9"/>
<sequence length="93" mass="10653">MKAEGLRRILIIKKVDNKAKGEYECDCGTDVTKASMNIEARIIKIMRPLFGVEIFEDETARFEVDISETDVHPQWKLNGETLLPSPVSYFFCI</sequence>
<dbReference type="GO" id="GO:0005737">
    <property type="term" value="C:cytoplasm"/>
    <property type="evidence" value="ECO:0007669"/>
    <property type="project" value="UniProtKB-SubCell"/>
</dbReference>
<dbReference type="Gene3D" id="2.60.40.10">
    <property type="entry name" value="Immunoglobulins"/>
    <property type="match status" value="2"/>
</dbReference>
<keyword evidence="2" id="KW-0963">Cytoplasm</keyword>
<dbReference type="InterPro" id="IPR013783">
    <property type="entry name" value="Ig-like_fold"/>
</dbReference>
<dbReference type="PANTHER" id="PTHR35971:SF5">
    <property type="entry name" value="OBSCURIN LIKE CYTOSKELETAL ADAPTOR 1"/>
    <property type="match status" value="1"/>
</dbReference>
<keyword evidence="4" id="KW-1015">Disulfide bond</keyword>
<dbReference type="STRING" id="7868.ENSCMIP00000032456"/>
<evidence type="ECO:0000256" key="1">
    <source>
        <dbReference type="ARBA" id="ARBA00004496"/>
    </source>
</evidence>
<reference evidence="6" key="2">
    <citation type="journal article" date="2007" name="PLoS Biol.">
        <title>Survey sequencing and comparative analysis of the elephant shark (Callorhinchus milii) genome.</title>
        <authorList>
            <person name="Venkatesh B."/>
            <person name="Kirkness E.F."/>
            <person name="Loh Y.H."/>
            <person name="Halpern A.L."/>
            <person name="Lee A.P."/>
            <person name="Johnson J."/>
            <person name="Dandona N."/>
            <person name="Viswanathan L.D."/>
            <person name="Tay A."/>
            <person name="Venter J.C."/>
            <person name="Strausberg R.L."/>
            <person name="Brenner S."/>
        </authorList>
    </citation>
    <scope>NUCLEOTIDE SEQUENCE [LARGE SCALE GENOMIC DNA]</scope>
</reference>